<protein>
    <recommendedName>
        <fullName evidence="3">DUF1993 family protein</fullName>
    </recommendedName>
</protein>
<dbReference type="Proteomes" id="UP001549145">
    <property type="component" value="Unassembled WGS sequence"/>
</dbReference>
<dbReference type="InterPro" id="IPR018531">
    <property type="entry name" value="DUF1993"/>
</dbReference>
<dbReference type="Pfam" id="PF09351">
    <property type="entry name" value="DUF1993"/>
    <property type="match status" value="1"/>
</dbReference>
<organism evidence="1 2">
    <name type="scientific">Methylobacterium goesingense</name>
    <dbReference type="NCBI Taxonomy" id="243690"/>
    <lineage>
        <taxon>Bacteria</taxon>
        <taxon>Pseudomonadati</taxon>
        <taxon>Pseudomonadota</taxon>
        <taxon>Alphaproteobacteria</taxon>
        <taxon>Hyphomicrobiales</taxon>
        <taxon>Methylobacteriaceae</taxon>
        <taxon>Methylobacterium</taxon>
    </lineage>
</organism>
<dbReference type="EMBL" id="JBEPMM010000024">
    <property type="protein sequence ID" value="MET3695188.1"/>
    <property type="molecule type" value="Genomic_DNA"/>
</dbReference>
<dbReference type="Gene3D" id="1.20.120.450">
    <property type="entry name" value="dinb family like domain"/>
    <property type="match status" value="1"/>
</dbReference>
<gene>
    <name evidence="1" type="ORF">ABID43_004754</name>
</gene>
<dbReference type="RefSeq" id="WP_238279377.1">
    <property type="nucleotide sequence ID" value="NZ_BPQL01000056.1"/>
</dbReference>
<evidence type="ECO:0008006" key="3">
    <source>
        <dbReference type="Google" id="ProtNLM"/>
    </source>
</evidence>
<comment type="caution">
    <text evidence="1">The sequence shown here is derived from an EMBL/GenBank/DDBJ whole genome shotgun (WGS) entry which is preliminary data.</text>
</comment>
<evidence type="ECO:0000313" key="2">
    <source>
        <dbReference type="Proteomes" id="UP001549145"/>
    </source>
</evidence>
<keyword evidence="2" id="KW-1185">Reference proteome</keyword>
<dbReference type="PANTHER" id="PTHR36922">
    <property type="entry name" value="BLL2446 PROTEIN"/>
    <property type="match status" value="1"/>
</dbReference>
<name>A0ABV2LBG2_9HYPH</name>
<accession>A0ABV2LBG2</accession>
<reference evidence="1 2" key="1">
    <citation type="submission" date="2024-06" db="EMBL/GenBank/DDBJ databases">
        <title>Genomic Encyclopedia of Type Strains, Phase IV (KMG-IV): sequencing the most valuable type-strain genomes for metagenomic binning, comparative biology and taxonomic classification.</title>
        <authorList>
            <person name="Goeker M."/>
        </authorList>
    </citation>
    <scope>NUCLEOTIDE SEQUENCE [LARGE SCALE GENOMIC DNA]</scope>
    <source>
        <strain evidence="1 2">DSM 21331</strain>
    </source>
</reference>
<sequence>MGYRFTGQTYLTDLTLPNFSFHVTAAYAFRRTSGVKLGKLDFLRHLGPPTFDPDR</sequence>
<dbReference type="PANTHER" id="PTHR36922:SF1">
    <property type="entry name" value="DUF1993 DOMAIN-CONTAINING PROTEIN"/>
    <property type="match status" value="1"/>
</dbReference>
<dbReference type="InterPro" id="IPR034660">
    <property type="entry name" value="DinB/YfiT-like"/>
</dbReference>
<evidence type="ECO:0000313" key="1">
    <source>
        <dbReference type="EMBL" id="MET3695188.1"/>
    </source>
</evidence>
<dbReference type="SUPFAM" id="SSF109854">
    <property type="entry name" value="DinB/YfiT-like putative metalloenzymes"/>
    <property type="match status" value="1"/>
</dbReference>
<proteinExistence type="predicted"/>